<dbReference type="RefSeq" id="WP_393994058.1">
    <property type="nucleotide sequence ID" value="NZ_JBAFVH010000012.1"/>
</dbReference>
<dbReference type="SUPFAM" id="SSF48452">
    <property type="entry name" value="TPR-like"/>
    <property type="match status" value="1"/>
</dbReference>
<evidence type="ECO:0000256" key="2">
    <source>
        <dbReference type="SAM" id="MobiDB-lite"/>
    </source>
</evidence>
<keyword evidence="6" id="KW-1185">Reference proteome</keyword>
<evidence type="ECO:0000256" key="1">
    <source>
        <dbReference type="PROSITE-ProRule" id="PRU00339"/>
    </source>
</evidence>
<dbReference type="InterPro" id="IPR050768">
    <property type="entry name" value="UPF0353/GerABKA_families"/>
</dbReference>
<name>A0ABW7A113_9HYPH</name>
<dbReference type="Gene3D" id="1.25.40.10">
    <property type="entry name" value="Tetratricopeptide repeat domain"/>
    <property type="match status" value="1"/>
</dbReference>
<proteinExistence type="predicted"/>
<dbReference type="SMART" id="SM00327">
    <property type="entry name" value="VWA"/>
    <property type="match status" value="1"/>
</dbReference>
<protein>
    <submittedName>
        <fullName evidence="5">VWA domain-containing protein</fullName>
    </submittedName>
</protein>
<feature type="compositionally biased region" description="Basic and acidic residues" evidence="2">
    <location>
        <begin position="619"/>
        <end position="628"/>
    </location>
</feature>
<gene>
    <name evidence="5" type="ORF">V5F32_19690</name>
</gene>
<dbReference type="InterPro" id="IPR002035">
    <property type="entry name" value="VWF_A"/>
</dbReference>
<accession>A0ABW7A113</accession>
<feature type="transmembrane region" description="Helical" evidence="3">
    <location>
        <begin position="62"/>
        <end position="81"/>
    </location>
</feature>
<comment type="caution">
    <text evidence="5">The sequence shown here is derived from an EMBL/GenBank/DDBJ whole genome shotgun (WGS) entry which is preliminary data.</text>
</comment>
<feature type="compositionally biased region" description="Basic and acidic residues" evidence="2">
    <location>
        <begin position="473"/>
        <end position="524"/>
    </location>
</feature>
<feature type="transmembrane region" description="Helical" evidence="3">
    <location>
        <begin position="12"/>
        <end position="30"/>
    </location>
</feature>
<dbReference type="InterPro" id="IPR011990">
    <property type="entry name" value="TPR-like_helical_dom_sf"/>
</dbReference>
<dbReference type="PANTHER" id="PTHR22550">
    <property type="entry name" value="SPORE GERMINATION PROTEIN"/>
    <property type="match status" value="1"/>
</dbReference>
<feature type="compositionally biased region" description="Gly residues" evidence="2">
    <location>
        <begin position="459"/>
        <end position="472"/>
    </location>
</feature>
<feature type="repeat" description="TPR" evidence="1">
    <location>
        <begin position="392"/>
        <end position="425"/>
    </location>
</feature>
<organism evidence="5 6">
    <name type="scientific">Xanthobacter oligotrophicus</name>
    <dbReference type="NCBI Taxonomy" id="2607286"/>
    <lineage>
        <taxon>Bacteria</taxon>
        <taxon>Pseudomonadati</taxon>
        <taxon>Pseudomonadota</taxon>
        <taxon>Alphaproteobacteria</taxon>
        <taxon>Hyphomicrobiales</taxon>
        <taxon>Xanthobacteraceae</taxon>
        <taxon>Xanthobacter</taxon>
    </lineage>
</organism>
<dbReference type="InterPro" id="IPR019734">
    <property type="entry name" value="TPR_rpt"/>
</dbReference>
<dbReference type="InterPro" id="IPR036465">
    <property type="entry name" value="vWFA_dom_sf"/>
</dbReference>
<feature type="domain" description="VWFA" evidence="4">
    <location>
        <begin position="94"/>
        <end position="276"/>
    </location>
</feature>
<dbReference type="Pfam" id="PF13519">
    <property type="entry name" value="VWA_2"/>
    <property type="match status" value="1"/>
</dbReference>
<evidence type="ECO:0000259" key="4">
    <source>
        <dbReference type="PROSITE" id="PS50234"/>
    </source>
</evidence>
<feature type="compositionally biased region" description="Pro residues" evidence="2">
    <location>
        <begin position="574"/>
        <end position="600"/>
    </location>
</feature>
<sequence>MPASFHLLRPEWLLALLPAAVLAALLWRRLKQGANDWSRVVEPHLLVHLAASGGRQTGRWPIALLLAGWVAAILAMAGPTWEKLPQPAGGRLEPVVVALSLTRSMGASDASPSRLAAARYKVADVLSRMRGGEVALLVYADIPFTAAPLTQDARVVGQMLPDLATNLMRGGPARTDLAIEKGVELLKGAGASSGRILILADSAGDDPQKAQAAARAAATAGFKVNVIGVGASGADGAAPLDAAGLSALAVAGHGTFSRLTADDSDLESTLPLTSASATAPPVDQDGFTADIWADMGPFVLLIAVLLAPFAFRRGWIAVLLLAVLPAVFAPPPATAGTWDDLWARPDQQGASAFSAGDYAIAAQRFEDPAWQAAARYKAGDHAAAAAAYAGIPGVDYNQGNALARSDRLEEAVAAYDAALKADPADADARFNRDLVQGIIDARKKKDDEKKNDQKKDKGNSGGGGGGGGGKQDAGGKSDPSKPDPSKSDSSKSDPSKPDPAKPDPAKPDPAKPDPAKPDNTKPDAGKAGADPQKDKPGEPDKGDPQSAGGAPQPSGPPQAPAPLPPRRPPEIAAAPPPPDQPPQPQQAPAQPAPQPPPQANPPAAAAAPPPPLPQGTPDVPHDSRDANKAFEPPPPGPTQVAPTAAAPPPPGGKEGKMPAQSLSDDEQSREQALRQVPDDPGGLLRARIRARYMGGPVNVQVEGEP</sequence>
<feature type="compositionally biased region" description="Basic and acidic residues" evidence="2">
    <location>
        <begin position="441"/>
        <end position="458"/>
    </location>
</feature>
<dbReference type="Gene3D" id="3.40.50.410">
    <property type="entry name" value="von Willebrand factor, type A domain"/>
    <property type="match status" value="1"/>
</dbReference>
<feature type="compositionally biased region" description="Basic and acidic residues" evidence="2">
    <location>
        <begin position="531"/>
        <end position="543"/>
    </location>
</feature>
<dbReference type="PANTHER" id="PTHR22550:SF14">
    <property type="entry name" value="VWFA DOMAIN-CONTAINING PROTEIN"/>
    <property type="match status" value="1"/>
</dbReference>
<keyword evidence="3" id="KW-0812">Transmembrane</keyword>
<keyword evidence="3" id="KW-0472">Membrane</keyword>
<dbReference type="EMBL" id="JBAFVH010000012">
    <property type="protein sequence ID" value="MFG1374407.1"/>
    <property type="molecule type" value="Genomic_DNA"/>
</dbReference>
<evidence type="ECO:0000256" key="3">
    <source>
        <dbReference type="SAM" id="Phobius"/>
    </source>
</evidence>
<evidence type="ECO:0000313" key="5">
    <source>
        <dbReference type="EMBL" id="MFG1374407.1"/>
    </source>
</evidence>
<dbReference type="SUPFAM" id="SSF53300">
    <property type="entry name" value="vWA-like"/>
    <property type="match status" value="1"/>
</dbReference>
<keyword evidence="3" id="KW-1133">Transmembrane helix</keyword>
<reference evidence="5 6" key="1">
    <citation type="submission" date="2024-02" db="EMBL/GenBank/DDBJ databases">
        <title>Expansion and revision of Xanthobacter and proposal of Roseixanthobacter gen. nov.</title>
        <authorList>
            <person name="Soltysiak M.P.M."/>
            <person name="Jalihal A."/>
            <person name="Ory A."/>
            <person name="Chrisophersen C."/>
            <person name="Lee A.D."/>
            <person name="Boulton J."/>
            <person name="Springer M."/>
        </authorList>
    </citation>
    <scope>NUCLEOTIDE SEQUENCE [LARGE SCALE GENOMIC DNA]</scope>
    <source>
        <strain evidence="5 6">23A</strain>
    </source>
</reference>
<feature type="region of interest" description="Disordered" evidence="2">
    <location>
        <begin position="441"/>
        <end position="682"/>
    </location>
</feature>
<dbReference type="Proteomes" id="UP001604002">
    <property type="component" value="Unassembled WGS sequence"/>
</dbReference>
<keyword evidence="1" id="KW-0802">TPR repeat</keyword>
<evidence type="ECO:0000313" key="6">
    <source>
        <dbReference type="Proteomes" id="UP001604002"/>
    </source>
</evidence>
<dbReference type="PROSITE" id="PS50234">
    <property type="entry name" value="VWFA"/>
    <property type="match status" value="1"/>
</dbReference>
<feature type="compositionally biased region" description="Pro residues" evidence="2">
    <location>
        <begin position="553"/>
        <end position="566"/>
    </location>
</feature>
<dbReference type="PROSITE" id="PS50005">
    <property type="entry name" value="TPR"/>
    <property type="match status" value="1"/>
</dbReference>